<dbReference type="Gene3D" id="2.130.10.10">
    <property type="entry name" value="YVTN repeat-like/Quinoprotein amine dehydrogenase"/>
    <property type="match status" value="3"/>
</dbReference>
<dbReference type="InterPro" id="IPR011110">
    <property type="entry name" value="Reg_prop"/>
</dbReference>
<keyword evidence="2" id="KW-0418">Kinase</keyword>
<keyword evidence="2" id="KW-0808">Transferase</keyword>
<evidence type="ECO:0000256" key="1">
    <source>
        <dbReference type="ARBA" id="ARBA00022553"/>
    </source>
</evidence>
<name>A0A5J4RGD0_9ZZZZ</name>
<accession>A0A5J4RGD0</accession>
<evidence type="ECO:0000313" key="2">
    <source>
        <dbReference type="EMBL" id="KAA6331961.1"/>
    </source>
</evidence>
<dbReference type="EMBL" id="SNRY01001302">
    <property type="protein sequence ID" value="KAA6331961.1"/>
    <property type="molecule type" value="Genomic_DNA"/>
</dbReference>
<comment type="caution">
    <text evidence="2">The sequence shown here is derived from an EMBL/GenBank/DDBJ whole genome shotgun (WGS) entry which is preliminary data.</text>
</comment>
<dbReference type="EC" id="2.7.13.3" evidence="2"/>
<keyword evidence="1" id="KW-0597">Phosphoprotein</keyword>
<dbReference type="GO" id="GO:0000155">
    <property type="term" value="F:phosphorelay sensor kinase activity"/>
    <property type="evidence" value="ECO:0007669"/>
    <property type="project" value="TreeGrafter"/>
</dbReference>
<dbReference type="SUPFAM" id="SSF63829">
    <property type="entry name" value="Calcium-dependent phosphotriesterase"/>
    <property type="match status" value="3"/>
</dbReference>
<dbReference type="AlphaFoldDB" id="A0A5J4RGD0"/>
<dbReference type="Pfam" id="PF07494">
    <property type="entry name" value="Reg_prop"/>
    <property type="match status" value="8"/>
</dbReference>
<feature type="non-terminal residue" evidence="2">
    <location>
        <position position="567"/>
    </location>
</feature>
<sequence>MRRILFSILFFLFNFSLYGQIGTFYSTDHELSSTLINGIYQDQRNYIWIATEDGLNKYDGVRFTVYKNLPNDSTSIKNNYVRSLFEDSVGRFWIGCINGLHLYNRTTDNFTEIKLYNDTLQITPHITSIIESANHEIWITTSGEGVIRIKPNDKTYHTDATLSSRLSSIHLTCVFQDSKGIFWIASENQGLNMYNPQTDEVFLFKTPHIGSDQISAICEDNSGNLFIGTLTNGLYKLNSRTQTFENVPYIKKTVLFVKSLLFDKTNNRLLVGTDGQGMKVFDEKKQCLEDIQISSTPFDLSRMKIHAICQDKSGNIWMGLFQKGVFLAPESPNNFDYWGFKSYSKNVIGSGCIMSLIKEANGILWIGTDNDGIYKMDNKGNVQHFSPSGHPNSVPNTVLSMIEDDAGNIWLGSYLKGLACLNKTTGYCTYYNNHIQLSDDHTARNKIFSLAKDKQNKLWIGTNGAGVYVFDLHEKKYIQHYTNSAKGAYQLPNDWINCITCDRNGIVWIGSYNGICSINPLTGKIENYTTNNNILPGNIVYCINEDHKGNIWIGTTEGLVCFDKNSR</sequence>
<gene>
    <name evidence="2" type="ORF">EZS27_019492</name>
</gene>
<dbReference type="PANTHER" id="PTHR43547:SF2">
    <property type="entry name" value="HYBRID SIGNAL TRANSDUCTION HISTIDINE KINASE C"/>
    <property type="match status" value="1"/>
</dbReference>
<proteinExistence type="predicted"/>
<dbReference type="InterPro" id="IPR015943">
    <property type="entry name" value="WD40/YVTN_repeat-like_dom_sf"/>
</dbReference>
<organism evidence="2">
    <name type="scientific">termite gut metagenome</name>
    <dbReference type="NCBI Taxonomy" id="433724"/>
    <lineage>
        <taxon>unclassified sequences</taxon>
        <taxon>metagenomes</taxon>
        <taxon>organismal metagenomes</taxon>
    </lineage>
</organism>
<dbReference type="PANTHER" id="PTHR43547">
    <property type="entry name" value="TWO-COMPONENT HISTIDINE KINASE"/>
    <property type="match status" value="1"/>
</dbReference>
<reference evidence="2" key="1">
    <citation type="submission" date="2019-03" db="EMBL/GenBank/DDBJ databases">
        <title>Single cell metagenomics reveals metabolic interactions within the superorganism composed of flagellate Streblomastix strix and complex community of Bacteroidetes bacteria on its surface.</title>
        <authorList>
            <person name="Treitli S.C."/>
            <person name="Kolisko M."/>
            <person name="Husnik F."/>
            <person name="Keeling P."/>
            <person name="Hampl V."/>
        </authorList>
    </citation>
    <scope>NUCLEOTIDE SEQUENCE</scope>
    <source>
        <strain evidence="2">STM</strain>
    </source>
</reference>
<protein>
    <submittedName>
        <fullName evidence="2">Sensor histidine kinase TodS</fullName>
        <ecNumber evidence="2">2.7.13.3</ecNumber>
    </submittedName>
</protein>